<evidence type="ECO:0000256" key="4">
    <source>
        <dbReference type="ARBA" id="ARBA00023125"/>
    </source>
</evidence>
<proteinExistence type="inferred from homology"/>
<dbReference type="AlphaFoldDB" id="A0A930VJV4"/>
<dbReference type="Pfam" id="PF04542">
    <property type="entry name" value="Sigma70_r2"/>
    <property type="match status" value="1"/>
</dbReference>
<dbReference type="InterPro" id="IPR014325">
    <property type="entry name" value="RNA_pol_sigma-E_actinobac"/>
</dbReference>
<keyword evidence="4" id="KW-0238">DNA-binding</keyword>
<dbReference type="NCBIfam" id="TIGR02983">
    <property type="entry name" value="SigE-fam_strep"/>
    <property type="match status" value="1"/>
</dbReference>
<dbReference type="InterPro" id="IPR014284">
    <property type="entry name" value="RNA_pol_sigma-70_dom"/>
</dbReference>
<dbReference type="PANTHER" id="PTHR43133:SF50">
    <property type="entry name" value="ECF RNA POLYMERASE SIGMA FACTOR SIGM"/>
    <property type="match status" value="1"/>
</dbReference>
<name>A0A930VJV4_9ACTN</name>
<dbReference type="SUPFAM" id="SSF88946">
    <property type="entry name" value="Sigma2 domain of RNA polymerase sigma factors"/>
    <property type="match status" value="1"/>
</dbReference>
<dbReference type="InterPro" id="IPR039425">
    <property type="entry name" value="RNA_pol_sigma-70-like"/>
</dbReference>
<evidence type="ECO:0000259" key="7">
    <source>
        <dbReference type="Pfam" id="PF08281"/>
    </source>
</evidence>
<dbReference type="InterPro" id="IPR007627">
    <property type="entry name" value="RNA_pol_sigma70_r2"/>
</dbReference>
<protein>
    <submittedName>
        <fullName evidence="8">SigE family RNA polymerase sigma factor</fullName>
    </submittedName>
</protein>
<evidence type="ECO:0000256" key="1">
    <source>
        <dbReference type="ARBA" id="ARBA00010641"/>
    </source>
</evidence>
<gene>
    <name evidence="8" type="ORF">ISU10_14070</name>
</gene>
<dbReference type="PANTHER" id="PTHR43133">
    <property type="entry name" value="RNA POLYMERASE ECF-TYPE SIGMA FACTO"/>
    <property type="match status" value="1"/>
</dbReference>
<evidence type="ECO:0000313" key="9">
    <source>
        <dbReference type="Proteomes" id="UP000660668"/>
    </source>
</evidence>
<dbReference type="InterPro" id="IPR013249">
    <property type="entry name" value="RNA_pol_sigma70_r4_t2"/>
</dbReference>
<dbReference type="Gene3D" id="1.10.1740.10">
    <property type="match status" value="1"/>
</dbReference>
<dbReference type="RefSeq" id="WP_194697041.1">
    <property type="nucleotide sequence ID" value="NZ_JADKPO010000018.1"/>
</dbReference>
<accession>A0A930VJV4</accession>
<dbReference type="GO" id="GO:0016987">
    <property type="term" value="F:sigma factor activity"/>
    <property type="evidence" value="ECO:0007669"/>
    <property type="project" value="UniProtKB-KW"/>
</dbReference>
<keyword evidence="3" id="KW-0731">Sigma factor</keyword>
<organism evidence="8 9">
    <name type="scientific">Nocardioides agariphilus</name>
    <dbReference type="NCBI Taxonomy" id="433664"/>
    <lineage>
        <taxon>Bacteria</taxon>
        <taxon>Bacillati</taxon>
        <taxon>Actinomycetota</taxon>
        <taxon>Actinomycetes</taxon>
        <taxon>Propionibacteriales</taxon>
        <taxon>Nocardioidaceae</taxon>
        <taxon>Nocardioides</taxon>
    </lineage>
</organism>
<keyword evidence="9" id="KW-1185">Reference proteome</keyword>
<dbReference type="InterPro" id="IPR013324">
    <property type="entry name" value="RNA_pol_sigma_r3/r4-like"/>
</dbReference>
<dbReference type="Proteomes" id="UP000660668">
    <property type="component" value="Unassembled WGS sequence"/>
</dbReference>
<evidence type="ECO:0000256" key="5">
    <source>
        <dbReference type="ARBA" id="ARBA00023163"/>
    </source>
</evidence>
<dbReference type="InterPro" id="IPR036388">
    <property type="entry name" value="WH-like_DNA-bd_sf"/>
</dbReference>
<keyword evidence="2" id="KW-0805">Transcription regulation</keyword>
<dbReference type="InterPro" id="IPR013325">
    <property type="entry name" value="RNA_pol_sigma_r2"/>
</dbReference>
<sequence length="163" mass="18442">MSERDAGFSEFVASRRDHLRRVAYLICGDWHQADDLLQTALAKAYVAWPRIQRDGHEEGYVRQIMVRANIDEHRRPWRRRERSGLEGYDAEVATGPGHEERAVLLDALAELGPMVRRAVVLRYWVGLSVAETAAELGIAEGTVKGYCARGLERLRETLAADRA</sequence>
<feature type="domain" description="RNA polymerase sigma-70 region 2" evidence="6">
    <location>
        <begin position="12"/>
        <end position="78"/>
    </location>
</feature>
<comment type="similarity">
    <text evidence="1">Belongs to the sigma-70 factor family. ECF subfamily.</text>
</comment>
<dbReference type="Gene3D" id="1.10.10.10">
    <property type="entry name" value="Winged helix-like DNA-binding domain superfamily/Winged helix DNA-binding domain"/>
    <property type="match status" value="1"/>
</dbReference>
<feature type="domain" description="RNA polymerase sigma factor 70 region 4 type 2" evidence="7">
    <location>
        <begin position="103"/>
        <end position="154"/>
    </location>
</feature>
<evidence type="ECO:0000256" key="2">
    <source>
        <dbReference type="ARBA" id="ARBA00023015"/>
    </source>
</evidence>
<dbReference type="SUPFAM" id="SSF88659">
    <property type="entry name" value="Sigma3 and sigma4 domains of RNA polymerase sigma factors"/>
    <property type="match status" value="1"/>
</dbReference>
<evidence type="ECO:0000259" key="6">
    <source>
        <dbReference type="Pfam" id="PF04542"/>
    </source>
</evidence>
<comment type="caution">
    <text evidence="8">The sequence shown here is derived from an EMBL/GenBank/DDBJ whole genome shotgun (WGS) entry which is preliminary data.</text>
</comment>
<dbReference type="Pfam" id="PF08281">
    <property type="entry name" value="Sigma70_r4_2"/>
    <property type="match status" value="1"/>
</dbReference>
<dbReference type="CDD" id="cd06171">
    <property type="entry name" value="Sigma70_r4"/>
    <property type="match status" value="1"/>
</dbReference>
<dbReference type="NCBIfam" id="TIGR02937">
    <property type="entry name" value="sigma70-ECF"/>
    <property type="match status" value="1"/>
</dbReference>
<dbReference type="GO" id="GO:0006352">
    <property type="term" value="P:DNA-templated transcription initiation"/>
    <property type="evidence" value="ECO:0007669"/>
    <property type="project" value="InterPro"/>
</dbReference>
<keyword evidence="5" id="KW-0804">Transcription</keyword>
<evidence type="ECO:0000256" key="3">
    <source>
        <dbReference type="ARBA" id="ARBA00023082"/>
    </source>
</evidence>
<evidence type="ECO:0000313" key="8">
    <source>
        <dbReference type="EMBL" id="MBF4768889.1"/>
    </source>
</evidence>
<dbReference type="EMBL" id="JADKPO010000018">
    <property type="protein sequence ID" value="MBF4768889.1"/>
    <property type="molecule type" value="Genomic_DNA"/>
</dbReference>
<dbReference type="GO" id="GO:0003677">
    <property type="term" value="F:DNA binding"/>
    <property type="evidence" value="ECO:0007669"/>
    <property type="project" value="UniProtKB-KW"/>
</dbReference>
<reference evidence="8" key="1">
    <citation type="submission" date="2020-11" db="EMBL/GenBank/DDBJ databases">
        <title>Nocardioides cynanchi sp. nov., isolated from soil of rhizosphere of Cynanchum wilfordii.</title>
        <authorList>
            <person name="Lee J.-S."/>
            <person name="Suh M.K."/>
            <person name="Kim J.-S."/>
        </authorList>
    </citation>
    <scope>NUCLEOTIDE SEQUENCE</scope>
    <source>
        <strain evidence="8">KCTC 19276</strain>
    </source>
</reference>